<dbReference type="CDD" id="cd00082">
    <property type="entry name" value="HisKA"/>
    <property type="match status" value="1"/>
</dbReference>
<evidence type="ECO:0000256" key="1">
    <source>
        <dbReference type="ARBA" id="ARBA00000085"/>
    </source>
</evidence>
<evidence type="ECO:0000256" key="8">
    <source>
        <dbReference type="ARBA" id="ARBA00022741"/>
    </source>
</evidence>
<keyword evidence="12 14" id="KW-0902">Two-component regulatory system</keyword>
<keyword evidence="10 14" id="KW-0067">ATP-binding</keyword>
<evidence type="ECO:0000256" key="3">
    <source>
        <dbReference type="ARBA" id="ARBA00022475"/>
    </source>
</evidence>
<keyword evidence="18" id="KW-1185">Reference proteome</keyword>
<evidence type="ECO:0000256" key="4">
    <source>
        <dbReference type="ARBA" id="ARBA00022519"/>
    </source>
</evidence>
<dbReference type="SMART" id="SM00387">
    <property type="entry name" value="HATPase_c"/>
    <property type="match status" value="1"/>
</dbReference>
<dbReference type="Proteomes" id="UP000006859">
    <property type="component" value="Chromosome"/>
</dbReference>
<dbReference type="InterPro" id="IPR004358">
    <property type="entry name" value="Sig_transdc_His_kin-like_C"/>
</dbReference>
<keyword evidence="11 14" id="KW-1133">Transmembrane helix</keyword>
<dbReference type="AlphaFoldDB" id="E0SGG3"/>
<dbReference type="FunFam" id="1.10.287.130:FF:000001">
    <property type="entry name" value="Two-component sensor histidine kinase"/>
    <property type="match status" value="1"/>
</dbReference>
<keyword evidence="5" id="KW-0597">Phosphoprotein</keyword>
<dbReference type="InterPro" id="IPR050428">
    <property type="entry name" value="TCS_sensor_his_kinase"/>
</dbReference>
<dbReference type="InterPro" id="IPR036890">
    <property type="entry name" value="HATPase_C_sf"/>
</dbReference>
<evidence type="ECO:0000256" key="9">
    <source>
        <dbReference type="ARBA" id="ARBA00022777"/>
    </source>
</evidence>
<dbReference type="NCBIfam" id="TIGR01386">
    <property type="entry name" value="cztS_silS_copS"/>
    <property type="match status" value="1"/>
</dbReference>
<dbReference type="Pfam" id="PF00672">
    <property type="entry name" value="HAMP"/>
    <property type="match status" value="1"/>
</dbReference>
<dbReference type="PRINTS" id="PR00344">
    <property type="entry name" value="BCTRLSENSOR"/>
</dbReference>
<dbReference type="PANTHER" id="PTHR45436">
    <property type="entry name" value="SENSOR HISTIDINE KINASE YKOH"/>
    <property type="match status" value="1"/>
</dbReference>
<keyword evidence="6 14" id="KW-0808">Transferase</keyword>
<dbReference type="Pfam" id="PF02518">
    <property type="entry name" value="HATPase_c"/>
    <property type="match status" value="1"/>
</dbReference>
<dbReference type="HOGENOM" id="CLU_000445_89_6_6"/>
<dbReference type="STRING" id="198628.Dda3937_00229"/>
<evidence type="ECO:0000256" key="10">
    <source>
        <dbReference type="ARBA" id="ARBA00022840"/>
    </source>
</evidence>
<evidence type="ECO:0000256" key="13">
    <source>
        <dbReference type="ARBA" id="ARBA00023136"/>
    </source>
</evidence>
<evidence type="ECO:0000256" key="11">
    <source>
        <dbReference type="ARBA" id="ARBA00022989"/>
    </source>
</evidence>
<organism evidence="17 18">
    <name type="scientific">Dickeya dadantii (strain 3937)</name>
    <name type="common">Erwinia chrysanthemi (strain 3937)</name>
    <dbReference type="NCBI Taxonomy" id="198628"/>
    <lineage>
        <taxon>Bacteria</taxon>
        <taxon>Pseudomonadati</taxon>
        <taxon>Pseudomonadota</taxon>
        <taxon>Gammaproteobacteria</taxon>
        <taxon>Enterobacterales</taxon>
        <taxon>Pectobacteriaceae</taxon>
        <taxon>Dickeya</taxon>
    </lineage>
</organism>
<keyword evidence="7 14" id="KW-0812">Transmembrane</keyword>
<evidence type="ECO:0000313" key="17">
    <source>
        <dbReference type="EMBL" id="ADM96449.1"/>
    </source>
</evidence>
<dbReference type="SUPFAM" id="SSF47384">
    <property type="entry name" value="Homodimeric domain of signal transducing histidine kinase"/>
    <property type="match status" value="1"/>
</dbReference>
<sequence length="492" mass="54692">MRAAFMKLWLQRWRASSLTLRCSLLFALTTALVVSSVGGYLYGVLSQEMYRRSDVQVTGRVEYYRRLLGRNFTLPMLTANTGMFENMLGSEQDVLLFSLPGQKPLISVNPARIVLPDIAPIAVDMPLQTDAVHGSLTEQGVPLRAIAAQVRLNDGQMLQITAAHVMFSEQKMLEHYLWRVMGAVAIAFVLIGGLGYLALRRGLLPLWRMTAQASAIAPNTLSTRISDADAPQEMRQLIRAFNAMLDRLNEGYLRLTQFSADLAHEIRTPIGALMGHCQVALYQPRSVEEYETLLSDNIAELERMSRMVENILFLARASHEQPVLSRVSVEVATELHRVADYFEMLAEERGIELLCEGHARLAVDALLFQRALSNLVANAVRYAKADSPVRLSVAVFTEQVVVEVVNLGPVLPPSQLEQLFDRFYRADATRSASSDSSGLGLSIVRAIMTLHGGEVIARCDPLDETIGRITFRLIFPASRDDHTLLAKSPLSR</sequence>
<feature type="transmembrane region" description="Helical" evidence="14">
    <location>
        <begin position="176"/>
        <end position="199"/>
    </location>
</feature>
<dbReference type="EC" id="2.7.13.3" evidence="14"/>
<dbReference type="Gene3D" id="3.30.565.10">
    <property type="entry name" value="Histidine kinase-like ATPase, C-terminal domain"/>
    <property type="match status" value="1"/>
</dbReference>
<dbReference type="InterPro" id="IPR005467">
    <property type="entry name" value="His_kinase_dom"/>
</dbReference>
<evidence type="ECO:0000256" key="5">
    <source>
        <dbReference type="ARBA" id="ARBA00022553"/>
    </source>
</evidence>
<dbReference type="GO" id="GO:0000155">
    <property type="term" value="F:phosphorelay sensor kinase activity"/>
    <property type="evidence" value="ECO:0007669"/>
    <property type="project" value="InterPro"/>
</dbReference>
<comment type="catalytic activity">
    <reaction evidence="1 14">
        <text>ATP + protein L-histidine = ADP + protein N-phospho-L-histidine.</text>
        <dbReference type="EC" id="2.7.13.3"/>
    </reaction>
</comment>
<keyword evidence="13 14" id="KW-0472">Membrane</keyword>
<dbReference type="SUPFAM" id="SSF158472">
    <property type="entry name" value="HAMP domain-like"/>
    <property type="match status" value="1"/>
</dbReference>
<accession>E0SGG3</accession>
<comment type="function">
    <text evidence="14">Member of a two-component regulatory system.</text>
</comment>
<dbReference type="Pfam" id="PF00512">
    <property type="entry name" value="HisKA"/>
    <property type="match status" value="1"/>
</dbReference>
<dbReference type="InterPro" id="IPR003594">
    <property type="entry name" value="HATPase_dom"/>
</dbReference>
<evidence type="ECO:0000256" key="6">
    <source>
        <dbReference type="ARBA" id="ARBA00022679"/>
    </source>
</evidence>
<feature type="domain" description="Histidine kinase" evidence="15">
    <location>
        <begin position="261"/>
        <end position="479"/>
    </location>
</feature>
<dbReference type="InterPro" id="IPR003661">
    <property type="entry name" value="HisK_dim/P_dom"/>
</dbReference>
<evidence type="ECO:0000256" key="7">
    <source>
        <dbReference type="ARBA" id="ARBA00022692"/>
    </source>
</evidence>
<evidence type="ECO:0000256" key="2">
    <source>
        <dbReference type="ARBA" id="ARBA00004533"/>
    </source>
</evidence>
<dbReference type="PROSITE" id="PS50885">
    <property type="entry name" value="HAMP"/>
    <property type="match status" value="1"/>
</dbReference>
<name>E0SGG3_DICD3</name>
<dbReference type="eggNOG" id="COG2205">
    <property type="taxonomic scope" value="Bacteria"/>
</dbReference>
<keyword evidence="9 14" id="KW-0418">Kinase</keyword>
<dbReference type="PANTHER" id="PTHR45436:SF3">
    <property type="entry name" value="SENSOR HISTIDINE KINASE HPRS"/>
    <property type="match status" value="1"/>
</dbReference>
<evidence type="ECO:0000313" key="18">
    <source>
        <dbReference type="Proteomes" id="UP000006859"/>
    </source>
</evidence>
<dbReference type="SMART" id="SM00304">
    <property type="entry name" value="HAMP"/>
    <property type="match status" value="1"/>
</dbReference>
<dbReference type="PROSITE" id="PS50109">
    <property type="entry name" value="HIS_KIN"/>
    <property type="match status" value="1"/>
</dbReference>
<dbReference type="InterPro" id="IPR006290">
    <property type="entry name" value="CztS_silS_copS"/>
</dbReference>
<dbReference type="SUPFAM" id="SSF55874">
    <property type="entry name" value="ATPase domain of HSP90 chaperone/DNA topoisomerase II/histidine kinase"/>
    <property type="match status" value="1"/>
</dbReference>
<dbReference type="GO" id="GO:0005886">
    <property type="term" value="C:plasma membrane"/>
    <property type="evidence" value="ECO:0007669"/>
    <property type="project" value="UniProtKB-SubCell"/>
</dbReference>
<dbReference type="InterPro" id="IPR003660">
    <property type="entry name" value="HAMP_dom"/>
</dbReference>
<proteinExistence type="predicted"/>
<dbReference type="eggNOG" id="COG3850">
    <property type="taxonomic scope" value="Bacteria"/>
</dbReference>
<protein>
    <recommendedName>
        <fullName evidence="14">Sensor protein</fullName>
        <ecNumber evidence="14">2.7.13.3</ecNumber>
    </recommendedName>
</protein>
<comment type="subcellular location">
    <subcellularLocation>
        <location evidence="2 14">Cell inner membrane</location>
    </subcellularLocation>
</comment>
<dbReference type="CDD" id="cd06225">
    <property type="entry name" value="HAMP"/>
    <property type="match status" value="1"/>
</dbReference>
<gene>
    <name evidence="17" type="ordered locus">Dda3937_00229</name>
</gene>
<keyword evidence="3 14" id="KW-1003">Cell membrane</keyword>
<evidence type="ECO:0000256" key="12">
    <source>
        <dbReference type="ARBA" id="ARBA00023012"/>
    </source>
</evidence>
<dbReference type="CDD" id="cd00075">
    <property type="entry name" value="HATPase"/>
    <property type="match status" value="1"/>
</dbReference>
<evidence type="ECO:0000259" key="15">
    <source>
        <dbReference type="PROSITE" id="PS50109"/>
    </source>
</evidence>
<keyword evidence="8 14" id="KW-0547">Nucleotide-binding</keyword>
<dbReference type="GO" id="GO:0005524">
    <property type="term" value="F:ATP binding"/>
    <property type="evidence" value="ECO:0007669"/>
    <property type="project" value="UniProtKB-KW"/>
</dbReference>
<dbReference type="Gene3D" id="1.10.287.130">
    <property type="match status" value="1"/>
</dbReference>
<evidence type="ECO:0000256" key="14">
    <source>
        <dbReference type="RuleBase" id="RU364088"/>
    </source>
</evidence>
<evidence type="ECO:0000259" key="16">
    <source>
        <dbReference type="PROSITE" id="PS50885"/>
    </source>
</evidence>
<feature type="domain" description="HAMP" evidence="16">
    <location>
        <begin position="200"/>
        <end position="253"/>
    </location>
</feature>
<dbReference type="SMART" id="SM00388">
    <property type="entry name" value="HisKA"/>
    <property type="match status" value="1"/>
</dbReference>
<dbReference type="InterPro" id="IPR036097">
    <property type="entry name" value="HisK_dim/P_sf"/>
</dbReference>
<dbReference type="EMBL" id="CP002038">
    <property type="protein sequence ID" value="ADM96449.1"/>
    <property type="molecule type" value="Genomic_DNA"/>
</dbReference>
<dbReference type="KEGG" id="ddd:Dda3937_00229"/>
<keyword evidence="4 14" id="KW-0997">Cell inner membrane</keyword>
<reference evidence="17 18" key="1">
    <citation type="journal article" date="2011" name="J. Bacteriol.">
        <title>Genome sequence of the plant-pathogenic bacterium Dickeya dadantii 3937.</title>
        <authorList>
            <person name="Glasner J.D."/>
            <person name="Yang C.H."/>
            <person name="Reverchon S."/>
            <person name="Hugouvieux-Cotte-Pattat N."/>
            <person name="Condemine G."/>
            <person name="Bohin J.P."/>
            <person name="Van Gijsegem F."/>
            <person name="Yang S."/>
            <person name="Franza T."/>
            <person name="Expert D."/>
            <person name="Plunkett G. III"/>
            <person name="San Francisco M.J."/>
            <person name="Charkowski A.O."/>
            <person name="Py B."/>
            <person name="Bell K."/>
            <person name="Rauscher L."/>
            <person name="Rodriguez-Palenzuela P."/>
            <person name="Toussaint A."/>
            <person name="Holeva M.C."/>
            <person name="He S.Y."/>
            <person name="Douet V."/>
            <person name="Boccara M."/>
            <person name="Blanco C."/>
            <person name="Toth I."/>
            <person name="Anderson B.D."/>
            <person name="Biehl B.S."/>
            <person name="Mau B."/>
            <person name="Flynn S.M."/>
            <person name="Barras F."/>
            <person name="Lindeberg M."/>
            <person name="Birch P.R."/>
            <person name="Tsuyumu S."/>
            <person name="Shi X."/>
            <person name="Hibbing M."/>
            <person name="Yap M.N."/>
            <person name="Carpentier M."/>
            <person name="Dassa E."/>
            <person name="Umehara M."/>
            <person name="Kim J.F."/>
            <person name="Rusch M."/>
            <person name="Soni P."/>
            <person name="Mayhew G.F."/>
            <person name="Fouts D.E."/>
            <person name="Gill S.R."/>
            <person name="Blattner F.R."/>
            <person name="Keen N.T."/>
            <person name="Perna N.T."/>
        </authorList>
    </citation>
    <scope>NUCLEOTIDE SEQUENCE [LARGE SCALE GENOMIC DNA]</scope>
    <source>
        <strain evidence="17 18">3937</strain>
    </source>
</reference>
<dbReference type="Gene3D" id="6.10.340.10">
    <property type="match status" value="1"/>
</dbReference>